<evidence type="ECO:0000313" key="2">
    <source>
        <dbReference type="EMBL" id="MFC5604420.1"/>
    </source>
</evidence>
<proteinExistence type="predicted"/>
<keyword evidence="3" id="KW-1185">Reference proteome</keyword>
<dbReference type="EMBL" id="JBHSNP010000028">
    <property type="protein sequence ID" value="MFC5604420.1"/>
    <property type="molecule type" value="Genomic_DNA"/>
</dbReference>
<dbReference type="PROSITE" id="PS51257">
    <property type="entry name" value="PROKAR_LIPOPROTEIN"/>
    <property type="match status" value="1"/>
</dbReference>
<evidence type="ECO:0000313" key="3">
    <source>
        <dbReference type="Proteomes" id="UP001596071"/>
    </source>
</evidence>
<reference evidence="3" key="1">
    <citation type="journal article" date="2019" name="Int. J. Syst. Evol. Microbiol.">
        <title>The Global Catalogue of Microorganisms (GCM) 10K type strain sequencing project: providing services to taxonomists for standard genome sequencing and annotation.</title>
        <authorList>
            <consortium name="The Broad Institute Genomics Platform"/>
            <consortium name="The Broad Institute Genome Sequencing Center for Infectious Disease"/>
            <person name="Wu L."/>
            <person name="Ma J."/>
        </authorList>
    </citation>
    <scope>NUCLEOTIDE SEQUENCE [LARGE SCALE GENOMIC DNA]</scope>
    <source>
        <strain evidence="3">KACC 11299</strain>
    </source>
</reference>
<dbReference type="Proteomes" id="UP001596071">
    <property type="component" value="Unassembled WGS sequence"/>
</dbReference>
<feature type="signal peptide" evidence="1">
    <location>
        <begin position="1"/>
        <end position="22"/>
    </location>
</feature>
<evidence type="ECO:0000256" key="1">
    <source>
        <dbReference type="SAM" id="SignalP"/>
    </source>
</evidence>
<feature type="chain" id="PRO_5046242532" evidence="1">
    <location>
        <begin position="23"/>
        <end position="138"/>
    </location>
</feature>
<dbReference type="RefSeq" id="WP_381446177.1">
    <property type="nucleotide sequence ID" value="NZ_JBHSNP010000028.1"/>
</dbReference>
<gene>
    <name evidence="2" type="ORF">ACFPTP_14405</name>
</gene>
<accession>A0ABW0U0X5</accession>
<protein>
    <submittedName>
        <fullName evidence="2">Metal ABC transporter substrate-binding protein</fullName>
    </submittedName>
</protein>
<organism evidence="2 3">
    <name type="scientific">Sporosarcina koreensis</name>
    <dbReference type="NCBI Taxonomy" id="334735"/>
    <lineage>
        <taxon>Bacteria</taxon>
        <taxon>Bacillati</taxon>
        <taxon>Bacillota</taxon>
        <taxon>Bacilli</taxon>
        <taxon>Bacillales</taxon>
        <taxon>Caryophanaceae</taxon>
        <taxon>Sporosarcina</taxon>
    </lineage>
</organism>
<comment type="caution">
    <text evidence="2">The sequence shown here is derived from an EMBL/GenBank/DDBJ whole genome shotgun (WGS) entry which is preliminary data.</text>
</comment>
<sequence length="138" mass="15112">MRKNLFVLAVISLLLLVGCSQQETLPKAEDNNNSEIEMDVFIPTRESILANGRYPINDNGQTYGPNMGDATITLGEPDLLSAKGENGKIGYVKKVDLEGPQPRTPAEAVRLTKEAKPREIPLYDVDGETIIGKFIVGR</sequence>
<keyword evidence="1" id="KW-0732">Signal</keyword>
<name>A0ABW0U0X5_9BACL</name>